<dbReference type="eggNOG" id="ENOG5031FZP">
    <property type="taxonomic scope" value="Bacteria"/>
</dbReference>
<comment type="caution">
    <text evidence="2">The sequence shown here is derived from an EMBL/GenBank/DDBJ whole genome shotgun (WGS) entry which is preliminary data.</text>
</comment>
<evidence type="ECO:0008006" key="4">
    <source>
        <dbReference type="Google" id="ProtNLM"/>
    </source>
</evidence>
<protein>
    <recommendedName>
        <fullName evidence="4">DUF2946 domain-containing protein</fullName>
    </recommendedName>
</protein>
<gene>
    <name evidence="2" type="ORF">B381_04277</name>
</gene>
<dbReference type="Proteomes" id="UP000011700">
    <property type="component" value="Unassembled WGS sequence"/>
</dbReference>
<feature type="signal peptide" evidence="1">
    <location>
        <begin position="1"/>
        <end position="23"/>
    </location>
</feature>
<evidence type="ECO:0000256" key="1">
    <source>
        <dbReference type="SAM" id="SignalP"/>
    </source>
</evidence>
<accession>M2VN55</accession>
<keyword evidence="1" id="KW-0732">Signal</keyword>
<organism evidence="2 3">
    <name type="scientific">Stutzerimonas stutzeri NF13</name>
    <dbReference type="NCBI Taxonomy" id="1212548"/>
    <lineage>
        <taxon>Bacteria</taxon>
        <taxon>Pseudomonadati</taxon>
        <taxon>Pseudomonadota</taxon>
        <taxon>Gammaproteobacteria</taxon>
        <taxon>Pseudomonadales</taxon>
        <taxon>Pseudomonadaceae</taxon>
        <taxon>Stutzerimonas</taxon>
    </lineage>
</organism>
<dbReference type="OrthoDB" id="6121367at2"/>
<dbReference type="EMBL" id="AOBS01000023">
    <property type="protein sequence ID" value="EME01393.1"/>
    <property type="molecule type" value="Genomic_DNA"/>
</dbReference>
<reference evidence="2 3" key="1">
    <citation type="journal article" date="2013" name="Genome Announc.">
        <title>Draft Genome of Pseudomonas stutzeri Strain NF13, a Nitrogen Fixer Isolated from the Galapagos Rift Hydrothermal Vent.</title>
        <authorList>
            <person name="Pena A."/>
            <person name="Busquets A."/>
            <person name="Gomila M."/>
            <person name="Mayol J."/>
            <person name="Bosch R."/>
            <person name="Nogales B."/>
            <person name="Garcia-Valdes E."/>
            <person name="Bennasar A."/>
            <person name="Lalucat J."/>
        </authorList>
    </citation>
    <scope>NUCLEOTIDE SEQUENCE [LARGE SCALE GENOMIC DNA]</scope>
    <source>
        <strain evidence="2 3">NF13</strain>
    </source>
</reference>
<name>M2VN55_STUST</name>
<evidence type="ECO:0000313" key="2">
    <source>
        <dbReference type="EMBL" id="EME01393.1"/>
    </source>
</evidence>
<proteinExistence type="predicted"/>
<dbReference type="AlphaFoldDB" id="M2VN55"/>
<evidence type="ECO:0000313" key="3">
    <source>
        <dbReference type="Proteomes" id="UP000011700"/>
    </source>
</evidence>
<sequence>MLSKPVSAQLTFVLALVMLMAWAGHSAALGPGVSQGAWNGEDRAHAHSHSMGISVCARCADHYHSTLTADHVHETPYLTTLLTVSTLPERPQPIEATRYAIPPSPIFLIERPPRPRFAL</sequence>
<feature type="chain" id="PRO_5004028244" description="DUF2946 domain-containing protein" evidence="1">
    <location>
        <begin position="24"/>
        <end position="119"/>
    </location>
</feature>